<dbReference type="KEGG" id="gat:120832583"/>
<dbReference type="AlphaFoldDB" id="A0AAQ4R3G7"/>
<dbReference type="GO" id="GO:0005737">
    <property type="term" value="C:cytoplasm"/>
    <property type="evidence" value="ECO:0007669"/>
    <property type="project" value="InterPro"/>
</dbReference>
<reference evidence="5" key="3">
    <citation type="submission" date="2025-09" db="UniProtKB">
        <authorList>
            <consortium name="Ensembl"/>
        </authorList>
    </citation>
    <scope>IDENTIFICATION</scope>
</reference>
<protein>
    <submittedName>
        <fullName evidence="5">Protein phosphatase 1 regulatory inhibitor subunit 14D</fullName>
    </submittedName>
</protein>
<dbReference type="InterPro" id="IPR008025">
    <property type="entry name" value="CPI-17"/>
</dbReference>
<evidence type="ECO:0000313" key="6">
    <source>
        <dbReference type="Proteomes" id="UP000007635"/>
    </source>
</evidence>
<dbReference type="Ensembl" id="ENSGACT00000044995.1">
    <property type="protein sequence ID" value="ENSGACP00000056761.1"/>
    <property type="gene ID" value="ENSGACG00000026261.1"/>
</dbReference>
<reference evidence="5" key="2">
    <citation type="submission" date="2025-08" db="UniProtKB">
        <authorList>
            <consortium name="Ensembl"/>
        </authorList>
    </citation>
    <scope>IDENTIFICATION</scope>
</reference>
<dbReference type="GeneID" id="120832583"/>
<dbReference type="GO" id="GO:0045087">
    <property type="term" value="P:innate immune response"/>
    <property type="evidence" value="ECO:0007669"/>
    <property type="project" value="TreeGrafter"/>
</dbReference>
<accession>A0AAQ4R3G7</accession>
<keyword evidence="6" id="KW-1185">Reference proteome</keyword>
<keyword evidence="4" id="KW-0650">Protein phosphatase inhibitor</keyword>
<dbReference type="CTD" id="54866"/>
<evidence type="ECO:0000256" key="4">
    <source>
        <dbReference type="ARBA" id="ARBA00023272"/>
    </source>
</evidence>
<sequence length="229" mass="25841">MHTEAYLITIFMIVQPVGVARGGGGEESRAAVSFREGESRRYRAQTLNQRIGDTRGNSSTPDTAGCAKQTRGSVSVCVCVCVCVSVCVRACVCVSSQRFKRFPRRPCTAMASEPSAQSRVMFQSADKTEEPAHRKLGKLTVKYNRKDLQRRLDIEEWIDGQLHLLFDCEEEEIPELEIDIDELLELTDEGQRIRLQELLHECGKPKEDFINGLLYRIKGLRKMSGSLKK</sequence>
<name>A0AAQ4R3G7_GASAC</name>
<dbReference type="FunFam" id="1.10.150.220:FF:000001">
    <property type="entry name" value="Phosphatase 1, regulatory (Inhibitor) subunit 14C"/>
    <property type="match status" value="1"/>
</dbReference>
<reference evidence="5 6" key="1">
    <citation type="journal article" date="2021" name="G3 (Bethesda)">
        <title>Improved contiguity of the threespine stickleback genome using long-read sequencing.</title>
        <authorList>
            <person name="Nath S."/>
            <person name="Shaw D.E."/>
            <person name="White M.A."/>
        </authorList>
    </citation>
    <scope>NUCLEOTIDE SEQUENCE [LARGE SCALE GENOMIC DNA]</scope>
    <source>
        <strain evidence="5 6">Lake Benthic</strain>
    </source>
</reference>
<evidence type="ECO:0000313" key="5">
    <source>
        <dbReference type="Ensembl" id="ENSGACP00000056761.1"/>
    </source>
</evidence>
<dbReference type="PANTHER" id="PTHR16188:SF19">
    <property type="entry name" value="PROTEIN PHOSPHATASE 1 REGULATORY SUBUNIT 14B"/>
    <property type="match status" value="1"/>
</dbReference>
<dbReference type="GO" id="GO:0004865">
    <property type="term" value="F:protein serine/threonine phosphatase inhibitor activity"/>
    <property type="evidence" value="ECO:0007669"/>
    <property type="project" value="TreeGrafter"/>
</dbReference>
<dbReference type="Gene3D" id="1.10.150.220">
    <property type="entry name" value="CPI-17"/>
    <property type="match status" value="1"/>
</dbReference>
<organism evidence="5 6">
    <name type="scientific">Gasterosteus aculeatus aculeatus</name>
    <name type="common">three-spined stickleback</name>
    <dbReference type="NCBI Taxonomy" id="481459"/>
    <lineage>
        <taxon>Eukaryota</taxon>
        <taxon>Metazoa</taxon>
        <taxon>Chordata</taxon>
        <taxon>Craniata</taxon>
        <taxon>Vertebrata</taxon>
        <taxon>Euteleostomi</taxon>
        <taxon>Actinopterygii</taxon>
        <taxon>Neopterygii</taxon>
        <taxon>Teleostei</taxon>
        <taxon>Neoteleostei</taxon>
        <taxon>Acanthomorphata</taxon>
        <taxon>Eupercaria</taxon>
        <taxon>Perciformes</taxon>
        <taxon>Cottioidei</taxon>
        <taxon>Gasterosteales</taxon>
        <taxon>Gasterosteidae</taxon>
        <taxon>Gasterosteus</taxon>
    </lineage>
</organism>
<dbReference type="GeneTree" id="ENSGT00950000182985"/>
<evidence type="ECO:0000256" key="1">
    <source>
        <dbReference type="ARBA" id="ARBA00005483"/>
    </source>
</evidence>
<proteinExistence type="inferred from homology"/>
<dbReference type="SUPFAM" id="SSF81790">
    <property type="entry name" value="Myosin phosphatase inhibitor 17kDa protein, CPI-17"/>
    <property type="match status" value="1"/>
</dbReference>
<keyword evidence="2" id="KW-0597">Phosphoprotein</keyword>
<comment type="similarity">
    <text evidence="1">Belongs to the PP1 inhibitor family.</text>
</comment>
<evidence type="ECO:0000256" key="2">
    <source>
        <dbReference type="ARBA" id="ARBA00022553"/>
    </source>
</evidence>
<keyword evidence="3" id="KW-0007">Acetylation</keyword>
<dbReference type="Pfam" id="PF05361">
    <property type="entry name" value="PP1_inhibitor"/>
    <property type="match status" value="1"/>
</dbReference>
<evidence type="ECO:0000256" key="3">
    <source>
        <dbReference type="ARBA" id="ARBA00022990"/>
    </source>
</evidence>
<dbReference type="RefSeq" id="XP_040054919.1">
    <property type="nucleotide sequence ID" value="XM_040198985.1"/>
</dbReference>
<dbReference type="InterPro" id="IPR036658">
    <property type="entry name" value="CPI-17_sf"/>
</dbReference>
<dbReference type="Proteomes" id="UP000007635">
    <property type="component" value="Chromosome XV"/>
</dbReference>
<dbReference type="PANTHER" id="PTHR16188">
    <property type="entry name" value="PROTEIN PHOSPHATASE 1 INHIBITOR POTENTIATED BY PROTEIN KINASE C"/>
    <property type="match status" value="1"/>
</dbReference>